<reference evidence="1 2" key="1">
    <citation type="journal article" date="2017" name="Antonie Van Leeuwenhoek">
        <title>Rhizobium rhizosphaerae sp. nov., a novel species isolated from rice rhizosphere.</title>
        <authorList>
            <person name="Zhao J.J."/>
            <person name="Zhang J."/>
            <person name="Zhang R.J."/>
            <person name="Zhang C.W."/>
            <person name="Yin H.Q."/>
            <person name="Zhang X.X."/>
        </authorList>
    </citation>
    <scope>NUCLEOTIDE SEQUENCE [LARGE SCALE GENOMIC DNA]</scope>
    <source>
        <strain evidence="1 2">KMM 241</strain>
    </source>
</reference>
<proteinExistence type="predicted"/>
<dbReference type="eggNOG" id="COG3055">
    <property type="taxonomic scope" value="Bacteria"/>
</dbReference>
<dbReference type="PANTHER" id="PTHR45632">
    <property type="entry name" value="LD33804P"/>
    <property type="match status" value="1"/>
</dbReference>
<dbReference type="SUPFAM" id="SSF117281">
    <property type="entry name" value="Kelch motif"/>
    <property type="match status" value="1"/>
</dbReference>
<dbReference type="RefSeq" id="WP_006990587.1">
    <property type="nucleotide sequence ID" value="NZ_BAEP01000004.1"/>
</dbReference>
<comment type="caution">
    <text evidence="1">The sequence shown here is derived from an EMBL/GenBank/DDBJ whole genome shotgun (WGS) entry which is preliminary data.</text>
</comment>
<dbReference type="Proteomes" id="UP000006263">
    <property type="component" value="Unassembled WGS sequence"/>
</dbReference>
<sequence>MAAVTQMIEKSTRKSPKKPISAGLFISTLGATIMLISANVSALTKKDISYPALPEPVTNNAVASVDTENGHFLLSFMGLGAGKTHEDVHNKVWALELEGELFAPKKTWQQKSPVPSSLPQSGRLASIAVGVGDMALLFGGYTVDAAHNEVSSPDNFRYEVVTDIYYPIAQTPVPVDDAVALVFQQRYVYLISGWHNDGNVNLVQIYDVKTDTWQQGSPFLGNPVFGHAGAIVGENIVLCDGVKVDAQPDKRRTFSAEPACYHGTIDTNDVKKIDWRTVVHPTSSARYRMAATGDVASNSAIFVGGSHNPYNYNGTGYDGEPSSPNNEVWRYDFKRTSWQVSHMDSPTMDHRGLLAVGIGANKHFVTLGGMVGQQKVSNAVHRIDL</sequence>
<protein>
    <submittedName>
        <fullName evidence="1">Kelch motif domain protein</fullName>
    </submittedName>
</protein>
<name>K6YEP7_9ALTE</name>
<accession>K6YEP7</accession>
<evidence type="ECO:0000313" key="2">
    <source>
        <dbReference type="Proteomes" id="UP000006263"/>
    </source>
</evidence>
<dbReference type="Gene3D" id="2.120.10.80">
    <property type="entry name" value="Kelch-type beta propeller"/>
    <property type="match status" value="2"/>
</dbReference>
<dbReference type="InterPro" id="IPR015915">
    <property type="entry name" value="Kelch-typ_b-propeller"/>
</dbReference>
<organism evidence="1 2">
    <name type="scientific">Paraglaciecola mesophila KMM 241</name>
    <dbReference type="NCBI Taxonomy" id="1128912"/>
    <lineage>
        <taxon>Bacteria</taxon>
        <taxon>Pseudomonadati</taxon>
        <taxon>Pseudomonadota</taxon>
        <taxon>Gammaproteobacteria</taxon>
        <taxon>Alteromonadales</taxon>
        <taxon>Alteromonadaceae</taxon>
        <taxon>Paraglaciecola</taxon>
    </lineage>
</organism>
<evidence type="ECO:0000313" key="1">
    <source>
        <dbReference type="EMBL" id="GAC22436.1"/>
    </source>
</evidence>
<gene>
    <name evidence="1" type="ORF">GMES_0126</name>
</gene>
<dbReference type="AlphaFoldDB" id="K6YEP7"/>
<dbReference type="EMBL" id="BAEP01000004">
    <property type="protein sequence ID" value="GAC22436.1"/>
    <property type="molecule type" value="Genomic_DNA"/>
</dbReference>